<reference evidence="6 7" key="1">
    <citation type="submission" date="2019-02" db="EMBL/GenBank/DDBJ databases">
        <title>Deep-cultivation of Planctomycetes and their phenomic and genomic characterization uncovers novel biology.</title>
        <authorList>
            <person name="Wiegand S."/>
            <person name="Jogler M."/>
            <person name="Boedeker C."/>
            <person name="Pinto D."/>
            <person name="Vollmers J."/>
            <person name="Rivas-Marin E."/>
            <person name="Kohn T."/>
            <person name="Peeters S.H."/>
            <person name="Heuer A."/>
            <person name="Rast P."/>
            <person name="Oberbeckmann S."/>
            <person name="Bunk B."/>
            <person name="Jeske O."/>
            <person name="Meyerdierks A."/>
            <person name="Storesund J.E."/>
            <person name="Kallscheuer N."/>
            <person name="Luecker S."/>
            <person name="Lage O.M."/>
            <person name="Pohl T."/>
            <person name="Merkel B.J."/>
            <person name="Hornburger P."/>
            <person name="Mueller R.-W."/>
            <person name="Bruemmer F."/>
            <person name="Labrenz M."/>
            <person name="Spormann A.M."/>
            <person name="Op den Camp H."/>
            <person name="Overmann J."/>
            <person name="Amann R."/>
            <person name="Jetten M.S.M."/>
            <person name="Mascher T."/>
            <person name="Medema M.H."/>
            <person name="Devos D.P."/>
            <person name="Kaster A.-K."/>
            <person name="Ovreas L."/>
            <person name="Rohde M."/>
            <person name="Galperin M.Y."/>
            <person name="Jogler C."/>
        </authorList>
    </citation>
    <scope>NUCLEOTIDE SEQUENCE [LARGE SCALE GENOMIC DNA]</scope>
    <source>
        <strain evidence="6 7">ETA_A8</strain>
    </source>
</reference>
<evidence type="ECO:0000256" key="2">
    <source>
        <dbReference type="ARBA" id="ARBA00022801"/>
    </source>
</evidence>
<evidence type="ECO:0000256" key="4">
    <source>
        <dbReference type="ARBA" id="ARBA00025742"/>
    </source>
</evidence>
<sequence length="304" mass="33056">MTFHILPADQPLASRRRFFAWAGLTAAVIAANRLPGEEIAKSATTRIALLSDTHISADKELLSRGVNMTDHLTQAWQQVNEAAGRLSSAIVHGDVAFLKGEMGDYGQVAQLLVPAGKSAVPLHFLLGNHDDRANFRESLKSAAASPLESHHVSILELKQANWFMLDSLEKVNSTPGKLGTAQLEWLAAALDAKADKPAIISVHHHPQKEGDKVAGIQDTKELFDILVPRKHVKILFYGHTHAWGQKVQDGIHLVNLPPVAYVFAKEKPSGWVEAAVGDKGIELTLHGVGPANEAHGKKLELAWR</sequence>
<dbReference type="PANTHER" id="PTHR42988:SF2">
    <property type="entry name" value="CYCLIC NUCLEOTIDE PHOSPHODIESTERASE CBUA0032-RELATED"/>
    <property type="match status" value="1"/>
</dbReference>
<dbReference type="OrthoDB" id="5505563at2"/>
<proteinExistence type="inferred from homology"/>
<keyword evidence="2 6" id="KW-0378">Hydrolase</keyword>
<accession>A0A517YDP1</accession>
<dbReference type="EMBL" id="CP036274">
    <property type="protein sequence ID" value="QDU28357.1"/>
    <property type="molecule type" value="Genomic_DNA"/>
</dbReference>
<comment type="similarity">
    <text evidence="4">Belongs to the cyclic nucleotide phosphodiesterase class-III family.</text>
</comment>
<evidence type="ECO:0000256" key="1">
    <source>
        <dbReference type="ARBA" id="ARBA00022723"/>
    </source>
</evidence>
<dbReference type="RefSeq" id="WP_145090501.1">
    <property type="nucleotide sequence ID" value="NZ_CP036274.1"/>
</dbReference>
<keyword evidence="3" id="KW-0408">Iron</keyword>
<dbReference type="InterPro" id="IPR004843">
    <property type="entry name" value="Calcineurin-like_PHP"/>
</dbReference>
<evidence type="ECO:0000313" key="6">
    <source>
        <dbReference type="EMBL" id="QDU28357.1"/>
    </source>
</evidence>
<dbReference type="EC" id="3.1.4.17" evidence="6"/>
<dbReference type="InterPro" id="IPR050884">
    <property type="entry name" value="CNP_phosphodiesterase-III"/>
</dbReference>
<dbReference type="PANTHER" id="PTHR42988">
    <property type="entry name" value="PHOSPHOHYDROLASE"/>
    <property type="match status" value="1"/>
</dbReference>
<dbReference type="GO" id="GO:0004114">
    <property type="term" value="F:3',5'-cyclic-nucleotide phosphodiesterase activity"/>
    <property type="evidence" value="ECO:0007669"/>
    <property type="project" value="UniProtKB-EC"/>
</dbReference>
<dbReference type="Pfam" id="PF00149">
    <property type="entry name" value="Metallophos"/>
    <property type="match status" value="1"/>
</dbReference>
<dbReference type="GO" id="GO:0046872">
    <property type="term" value="F:metal ion binding"/>
    <property type="evidence" value="ECO:0007669"/>
    <property type="project" value="UniProtKB-KW"/>
</dbReference>
<evidence type="ECO:0000256" key="3">
    <source>
        <dbReference type="ARBA" id="ARBA00023004"/>
    </source>
</evidence>
<organism evidence="6 7">
    <name type="scientific">Anatilimnocola aggregata</name>
    <dbReference type="NCBI Taxonomy" id="2528021"/>
    <lineage>
        <taxon>Bacteria</taxon>
        <taxon>Pseudomonadati</taxon>
        <taxon>Planctomycetota</taxon>
        <taxon>Planctomycetia</taxon>
        <taxon>Pirellulales</taxon>
        <taxon>Pirellulaceae</taxon>
        <taxon>Anatilimnocola</taxon>
    </lineage>
</organism>
<name>A0A517YDP1_9BACT</name>
<dbReference type="KEGG" id="aagg:ETAA8_34570"/>
<dbReference type="AlphaFoldDB" id="A0A517YDP1"/>
<dbReference type="Gene3D" id="3.60.21.10">
    <property type="match status" value="1"/>
</dbReference>
<feature type="domain" description="Calcineurin-like phosphoesterase" evidence="5">
    <location>
        <begin position="46"/>
        <end position="242"/>
    </location>
</feature>
<protein>
    <submittedName>
        <fullName evidence="6">3',5'-cyclic adenosine monophosphate phosphodiesterase CpdA</fullName>
        <ecNumber evidence="6">3.1.4.17</ecNumber>
    </submittedName>
</protein>
<gene>
    <name evidence="6" type="primary">cpdA</name>
    <name evidence="6" type="ORF">ETAA8_34570</name>
</gene>
<dbReference type="SUPFAM" id="SSF56300">
    <property type="entry name" value="Metallo-dependent phosphatases"/>
    <property type="match status" value="1"/>
</dbReference>
<evidence type="ECO:0000259" key="5">
    <source>
        <dbReference type="Pfam" id="PF00149"/>
    </source>
</evidence>
<evidence type="ECO:0000313" key="7">
    <source>
        <dbReference type="Proteomes" id="UP000315017"/>
    </source>
</evidence>
<dbReference type="Proteomes" id="UP000315017">
    <property type="component" value="Chromosome"/>
</dbReference>
<dbReference type="InterPro" id="IPR029052">
    <property type="entry name" value="Metallo-depent_PP-like"/>
</dbReference>
<keyword evidence="7" id="KW-1185">Reference proteome</keyword>
<keyword evidence="1" id="KW-0479">Metal-binding</keyword>